<proteinExistence type="predicted"/>
<gene>
    <name evidence="3" type="ORF">MA16_Dca025625</name>
</gene>
<feature type="compositionally biased region" description="Polar residues" evidence="1">
    <location>
        <begin position="111"/>
        <end position="126"/>
    </location>
</feature>
<reference evidence="3 4" key="1">
    <citation type="journal article" date="2016" name="Sci. Rep.">
        <title>The Dendrobium catenatum Lindl. genome sequence provides insights into polysaccharide synthase, floral development and adaptive evolution.</title>
        <authorList>
            <person name="Zhang G.Q."/>
            <person name="Xu Q."/>
            <person name="Bian C."/>
            <person name="Tsai W.C."/>
            <person name="Yeh C.M."/>
            <person name="Liu K.W."/>
            <person name="Yoshida K."/>
            <person name="Zhang L.S."/>
            <person name="Chang S.B."/>
            <person name="Chen F."/>
            <person name="Shi Y."/>
            <person name="Su Y.Y."/>
            <person name="Zhang Y.Q."/>
            <person name="Chen L.J."/>
            <person name="Yin Y."/>
            <person name="Lin M."/>
            <person name="Huang H."/>
            <person name="Deng H."/>
            <person name="Wang Z.W."/>
            <person name="Zhu S.L."/>
            <person name="Zhao X."/>
            <person name="Deng C."/>
            <person name="Niu S.C."/>
            <person name="Huang J."/>
            <person name="Wang M."/>
            <person name="Liu G.H."/>
            <person name="Yang H.J."/>
            <person name="Xiao X.J."/>
            <person name="Hsiao Y.Y."/>
            <person name="Wu W.L."/>
            <person name="Chen Y.Y."/>
            <person name="Mitsuda N."/>
            <person name="Ohme-Takagi M."/>
            <person name="Luo Y.B."/>
            <person name="Van de Peer Y."/>
            <person name="Liu Z.J."/>
        </authorList>
    </citation>
    <scope>NUCLEOTIDE SEQUENCE [LARGE SCALE GENOMIC DNA]</scope>
    <source>
        <tissue evidence="3">The whole plant</tissue>
    </source>
</reference>
<feature type="transmembrane region" description="Helical" evidence="2">
    <location>
        <begin position="6"/>
        <end position="25"/>
    </location>
</feature>
<evidence type="ECO:0000256" key="2">
    <source>
        <dbReference type="SAM" id="Phobius"/>
    </source>
</evidence>
<dbReference type="AlphaFoldDB" id="A0A2I0VW15"/>
<name>A0A2I0VW15_9ASPA</name>
<dbReference type="Proteomes" id="UP000233837">
    <property type="component" value="Unassembled WGS sequence"/>
</dbReference>
<keyword evidence="4" id="KW-1185">Reference proteome</keyword>
<evidence type="ECO:0000256" key="1">
    <source>
        <dbReference type="SAM" id="MobiDB-lite"/>
    </source>
</evidence>
<evidence type="ECO:0000313" key="3">
    <source>
        <dbReference type="EMBL" id="PKU67604.1"/>
    </source>
</evidence>
<accession>A0A2I0VW15</accession>
<keyword evidence="2" id="KW-0472">Membrane</keyword>
<feature type="region of interest" description="Disordered" evidence="1">
    <location>
        <begin position="99"/>
        <end position="154"/>
    </location>
</feature>
<sequence>METPHFIFSSYIFTATPALVSALGLGKLLQYLQFYENFFPPAVDDDIGEDHHLDRGRSKGSAWPIRCPGHAAAAGESCNCQIWLNPQCGAARSEQYPQSVAAPMQQRRRQSGSPIDQTSQSTNQLVSAGGEDQGQEREREQEPPPLQPPEVPQGEDEYFCFLYDDFSLFLNFGDLWPMISNSKSVKGRKDR</sequence>
<keyword evidence="2" id="KW-1133">Transmembrane helix</keyword>
<protein>
    <submittedName>
        <fullName evidence="3">Uncharacterized protein</fullName>
    </submittedName>
</protein>
<reference evidence="3 4" key="2">
    <citation type="journal article" date="2017" name="Nature">
        <title>The Apostasia genome and the evolution of orchids.</title>
        <authorList>
            <person name="Zhang G.Q."/>
            <person name="Liu K.W."/>
            <person name="Li Z."/>
            <person name="Lohaus R."/>
            <person name="Hsiao Y.Y."/>
            <person name="Niu S.C."/>
            <person name="Wang J.Y."/>
            <person name="Lin Y.C."/>
            <person name="Xu Q."/>
            <person name="Chen L.J."/>
            <person name="Yoshida K."/>
            <person name="Fujiwara S."/>
            <person name="Wang Z.W."/>
            <person name="Zhang Y.Q."/>
            <person name="Mitsuda N."/>
            <person name="Wang M."/>
            <person name="Liu G.H."/>
            <person name="Pecoraro L."/>
            <person name="Huang H.X."/>
            <person name="Xiao X.J."/>
            <person name="Lin M."/>
            <person name="Wu X.Y."/>
            <person name="Wu W.L."/>
            <person name="Chen Y.Y."/>
            <person name="Chang S.B."/>
            <person name="Sakamoto S."/>
            <person name="Ohme-Takagi M."/>
            <person name="Yagi M."/>
            <person name="Zeng S.J."/>
            <person name="Shen C.Y."/>
            <person name="Yeh C.M."/>
            <person name="Luo Y.B."/>
            <person name="Tsai W.C."/>
            <person name="Van de Peer Y."/>
            <person name="Liu Z.J."/>
        </authorList>
    </citation>
    <scope>NUCLEOTIDE SEQUENCE [LARGE SCALE GENOMIC DNA]</scope>
    <source>
        <tissue evidence="3">The whole plant</tissue>
    </source>
</reference>
<organism evidence="3 4">
    <name type="scientific">Dendrobium catenatum</name>
    <dbReference type="NCBI Taxonomy" id="906689"/>
    <lineage>
        <taxon>Eukaryota</taxon>
        <taxon>Viridiplantae</taxon>
        <taxon>Streptophyta</taxon>
        <taxon>Embryophyta</taxon>
        <taxon>Tracheophyta</taxon>
        <taxon>Spermatophyta</taxon>
        <taxon>Magnoliopsida</taxon>
        <taxon>Liliopsida</taxon>
        <taxon>Asparagales</taxon>
        <taxon>Orchidaceae</taxon>
        <taxon>Epidendroideae</taxon>
        <taxon>Malaxideae</taxon>
        <taxon>Dendrobiinae</taxon>
        <taxon>Dendrobium</taxon>
    </lineage>
</organism>
<evidence type="ECO:0000313" key="4">
    <source>
        <dbReference type="Proteomes" id="UP000233837"/>
    </source>
</evidence>
<dbReference type="EMBL" id="KZ503177">
    <property type="protein sequence ID" value="PKU67604.1"/>
    <property type="molecule type" value="Genomic_DNA"/>
</dbReference>
<keyword evidence="2" id="KW-0812">Transmembrane</keyword>